<dbReference type="OMA" id="ESANCDK"/>
<feature type="region of interest" description="Disordered" evidence="2">
    <location>
        <begin position="1467"/>
        <end position="1490"/>
    </location>
</feature>
<evidence type="ECO:0000259" key="7">
    <source>
        <dbReference type="Pfam" id="PF22672"/>
    </source>
</evidence>
<name>W4J131_PLAFP</name>
<dbReference type="GO" id="GO:0016020">
    <property type="term" value="C:membrane"/>
    <property type="evidence" value="ECO:0007669"/>
    <property type="project" value="InterPro"/>
</dbReference>
<evidence type="ECO:0000313" key="9">
    <source>
        <dbReference type="Proteomes" id="UP000019103"/>
    </source>
</evidence>
<evidence type="ECO:0000313" key="8">
    <source>
        <dbReference type="EMBL" id="ETW55342.1"/>
    </source>
</evidence>
<dbReference type="FunFam" id="1.20.58.830:FF:000005">
    <property type="entry name" value="Erythrocyte membrane protein 1, PfEMP1"/>
    <property type="match status" value="1"/>
</dbReference>
<dbReference type="Pfam" id="PF22672">
    <property type="entry name" value="DBL_C"/>
    <property type="match status" value="1"/>
</dbReference>
<feature type="domain" description="Duffy-binding-like" evidence="7">
    <location>
        <begin position="312"/>
        <end position="469"/>
    </location>
</feature>
<dbReference type="InterPro" id="IPR042202">
    <property type="entry name" value="Duffy-ag-bd_sf"/>
</dbReference>
<protein>
    <recommendedName>
        <fullName evidence="10">Erythrocyte membrane protein 1</fullName>
    </recommendedName>
</protein>
<proteinExistence type="predicted"/>
<evidence type="ECO:0000259" key="4">
    <source>
        <dbReference type="Pfam" id="PF03011"/>
    </source>
</evidence>
<dbReference type="FunFam" id="1.20.1310.20:FF:000001">
    <property type="entry name" value="Erythrocyte membrane protein 1, PfEMP1"/>
    <property type="match status" value="1"/>
</dbReference>
<evidence type="ECO:0008006" key="10">
    <source>
        <dbReference type="Google" id="ProtNLM"/>
    </source>
</evidence>
<dbReference type="InterPro" id="IPR004258">
    <property type="entry name" value="DBL"/>
</dbReference>
<dbReference type="FunFam" id="1.20.58.830:FF:000006">
    <property type="entry name" value="Erythrocyte membrane protein 1, PfEMP1"/>
    <property type="match status" value="1"/>
</dbReference>
<feature type="compositionally biased region" description="Polar residues" evidence="2">
    <location>
        <begin position="97"/>
        <end position="107"/>
    </location>
</feature>
<feature type="compositionally biased region" description="Acidic residues" evidence="2">
    <location>
        <begin position="727"/>
        <end position="737"/>
    </location>
</feature>
<keyword evidence="3" id="KW-0472">Membrane</keyword>
<dbReference type="EMBL" id="KI927343">
    <property type="protein sequence ID" value="ETW55342.1"/>
    <property type="molecule type" value="Genomic_DNA"/>
</dbReference>
<evidence type="ECO:0000256" key="1">
    <source>
        <dbReference type="SAM" id="Coils"/>
    </source>
</evidence>
<accession>W4J131</accession>
<dbReference type="Gene3D" id="1.20.58.1930">
    <property type="match status" value="1"/>
</dbReference>
<feature type="domain" description="Duffy-antigen binding" evidence="5">
    <location>
        <begin position="1318"/>
        <end position="1505"/>
    </location>
</feature>
<reference evidence="8 9" key="1">
    <citation type="submission" date="2013-02" db="EMBL/GenBank/DDBJ databases">
        <title>The Genome Annotation of Plasmodium falciparum Palo Alto/Uganda.</title>
        <authorList>
            <consortium name="The Broad Institute Genome Sequencing Platform"/>
            <consortium name="The Broad Institute Genome Sequencing Center for Infectious Disease"/>
            <person name="Neafsey D."/>
            <person name="Hoffman S."/>
            <person name="Volkman S."/>
            <person name="Rosenthal P."/>
            <person name="Walker B."/>
            <person name="Young S.K."/>
            <person name="Zeng Q."/>
            <person name="Gargeya S."/>
            <person name="Fitzgerald M."/>
            <person name="Haas B."/>
            <person name="Abouelleil A."/>
            <person name="Allen A.W."/>
            <person name="Alvarado L."/>
            <person name="Arachchi H.M."/>
            <person name="Berlin A.M."/>
            <person name="Chapman S.B."/>
            <person name="Gainer-Dewar J."/>
            <person name="Goldberg J."/>
            <person name="Griggs A."/>
            <person name="Gujja S."/>
            <person name="Hansen M."/>
            <person name="Howarth C."/>
            <person name="Imamovic A."/>
            <person name="Ireland A."/>
            <person name="Larimer J."/>
            <person name="McCowan C."/>
            <person name="Murphy C."/>
            <person name="Pearson M."/>
            <person name="Poon T.W."/>
            <person name="Priest M."/>
            <person name="Roberts A."/>
            <person name="Saif S."/>
            <person name="Shea T."/>
            <person name="Sisk P."/>
            <person name="Sykes S."/>
            <person name="Wortman J."/>
            <person name="Nusbaum C."/>
            <person name="Birren B."/>
        </authorList>
    </citation>
    <scope>NUCLEOTIDE SEQUENCE [LARGE SCALE GENOMIC DNA]</scope>
    <source>
        <strain evidence="8 9">Palo Alto/Uganda</strain>
    </source>
</reference>
<dbReference type="Gene3D" id="1.20.1310.20">
    <property type="entry name" value="Duffy-antigen binding domain"/>
    <property type="match status" value="4"/>
</dbReference>
<reference evidence="8 9" key="2">
    <citation type="submission" date="2013-02" db="EMBL/GenBank/DDBJ databases">
        <title>The Genome Sequence of Plasmodium falciparum Palo Alto/Uganda.</title>
        <authorList>
            <consortium name="The Broad Institute Genome Sequencing Platform"/>
            <consortium name="The Broad Institute Genome Sequencing Center for Infectious Disease"/>
            <person name="Neafsey D."/>
            <person name="Cheeseman I."/>
            <person name="Volkman S."/>
            <person name="Adams J."/>
            <person name="Walker B."/>
            <person name="Young S.K."/>
            <person name="Zeng Q."/>
            <person name="Gargeya S."/>
            <person name="Fitzgerald M."/>
            <person name="Haas B."/>
            <person name="Abouelleil A."/>
            <person name="Alvarado L."/>
            <person name="Arachchi H.M."/>
            <person name="Berlin A.M."/>
            <person name="Chapman S.B."/>
            <person name="Dewar J."/>
            <person name="Goldberg J."/>
            <person name="Griggs A."/>
            <person name="Gujja S."/>
            <person name="Hansen M."/>
            <person name="Howarth C."/>
            <person name="Imamovic A."/>
            <person name="Larimer J."/>
            <person name="McCowan C."/>
            <person name="Murphy C."/>
            <person name="Neiman D."/>
            <person name="Pearson M."/>
            <person name="Priest M."/>
            <person name="Roberts A."/>
            <person name="Saif S."/>
            <person name="Shea T."/>
            <person name="Sisk P."/>
            <person name="Sykes S."/>
            <person name="Wortman J."/>
            <person name="Nusbaum C."/>
            <person name="Birren B."/>
        </authorList>
    </citation>
    <scope>NUCLEOTIDE SEQUENCE [LARGE SCALE GENOMIC DNA]</scope>
    <source>
        <strain evidence="8 9">Palo Alto/Uganda</strain>
    </source>
</reference>
<evidence type="ECO:0000259" key="6">
    <source>
        <dbReference type="Pfam" id="PF15447"/>
    </source>
</evidence>
<dbReference type="Proteomes" id="UP000019103">
    <property type="component" value="Unassembled WGS sequence"/>
</dbReference>
<dbReference type="InterPro" id="IPR029210">
    <property type="entry name" value="PfEMP1_NTS"/>
</dbReference>
<feature type="region of interest" description="Disordered" evidence="2">
    <location>
        <begin position="88"/>
        <end position="107"/>
    </location>
</feature>
<dbReference type="SUPFAM" id="SSF140924">
    <property type="entry name" value="Duffy binding domain-like"/>
    <property type="match status" value="5"/>
</dbReference>
<dbReference type="Pfam" id="PF05424">
    <property type="entry name" value="Duffy_binding"/>
    <property type="match status" value="4"/>
</dbReference>
<dbReference type="Gene3D" id="1.20.58.830">
    <property type="match status" value="4"/>
</dbReference>
<feature type="domain" description="Duffy-antigen binding" evidence="5">
    <location>
        <begin position="1706"/>
        <end position="1853"/>
    </location>
</feature>
<keyword evidence="3" id="KW-0812">Transmembrane</keyword>
<organism evidence="8 9">
    <name type="scientific">Plasmodium falciparum (isolate Palo Alto / Uganda)</name>
    <dbReference type="NCBI Taxonomy" id="57270"/>
    <lineage>
        <taxon>Eukaryota</taxon>
        <taxon>Sar</taxon>
        <taxon>Alveolata</taxon>
        <taxon>Apicomplexa</taxon>
        <taxon>Aconoidasida</taxon>
        <taxon>Haemosporida</taxon>
        <taxon>Plasmodiidae</taxon>
        <taxon>Plasmodium</taxon>
        <taxon>Plasmodium (Laverania)</taxon>
    </lineage>
</organism>
<dbReference type="InterPro" id="IPR054595">
    <property type="entry name" value="DBL_C"/>
</dbReference>
<sequence length="2054" mass="238255">MAPGLGARSNKSAKEVFDEIAGSIQRKAHSEALTYENELHGLLTSATYPNDTSGTGTTPSNPCELDYNFHTNVTSNVVDPCQRRSKDRFSDVLGGQSKPNNIRDSTSDNVGACAPYRRLHVCDRNLEQIDPQKITTTHNLLVDVCLAAKFEGQSITGYYPQYEEQYPSSGSTMCTMLARSFADIGDIIRGKDLYIRNKKKDKLEDNLKEIFGNIYEGLTTTNGKNGKKSAKEHYKKDKETGNYYQLREDWWALNRKDVWEALTCEAPNNAKYFRGTCGGDEKTATITQCRCVNTDVPTNFDYIPQYLRWFEEWSEEFCRKRKKKLENAKKFCRGENGTEKYCSLNGYDCTQTVRKINKYRWDRDCTGCFFSCSHFKKWIQNEKNDFKRQKEKYNKEINEKGEGKVTKEGTINNIYAKKFYEQLQRDYGSTEAFLNLLNNEKICYNHPMINGKNSVNFTENIDNIFSHTEICEPCPWCGLKDNKDGTWRRLNENAPECPPDKKYEPPTGVTPTKIDVLQKEKGHDIIETLTTFCSTHDNKNIQNEKWKCYYESTDNEQCIMEKKKDDKNIKMQKPFYDFFQFWVTHMLKDSIEWRSKLSKCLKTDKKQCVNKCNSNCKCYERWVKKKQDEWTQIKEHFGKQKGFGEVAPSGAFGHYFVLEKTLEDEFLDQIKAAYGNSQEVERIKGVIAKKPKKTTEDFKTSEDIIEILLKHEEDEADLCLDTHEKDEDCSDDEDDHEEPPIVKSNPCGGQNGRKYPVLANEAAYQMHEKAKTQLSSRAGRSKLKADASEGTYKDGFNGNKLDKGNICNIDKNHSNATGESKNPCHGKGDGLQIGDTWNVQNSKSSTFGVHIRPRREHFCTSNLEFLETNNRPLDGTDTNDNPNIVNDSFLGDVLLSANREAEYIKKRYENQPGYKDEATMCRAIKYSFADLADIIKGTDLWDKNGGEKTTQGNLVTIFGKIKKELPGEIQERYTNRENKHLDLRKDWWEANRHQVWKAMKCHIGHLKDTSGHQTPSSHCGYNHGTPLDDYIPQRLRWMTEWAEWYCKMQSHEYDTLQKACKKCKGKGSGKECWKDDSDCTPCSNQCKEYGKNIKKWQEQWKQMDEKYQKLYLQAQHSSAGTVLRDDDPDYQLMVDFFKELQKANGVNTPTVATSSRAKRDTSDLSKKDVYSSAEGYIHQELQQVGCNTQTEFCKNGSGEKYAFKEPPDGYDEACKCDKNERPPPPPMTCVERAAKSIRQKAQDNINNNLKANVLSLNGQCDKINKVLLDEGNGSIKIIKTKLDTIFPLYDEFQKKRNNPFKIGEGWKCHNVKIKEKHICLPPRRENMYVKKIKDMTSRNVSNKKELLEGIMTAAQHEGINILKTHDIKDGKNLYDICNAMKYSFADISDIIRGRDLWNRDQNHKRIESKLKLIFENIYNNMEPQEKYKYNDLINHYKLRSDWWDTNRKDIWNAMTCNAPDAAKFLKKDTNDSSGTSSSKGIFSNDPKCGHQKDPPDYDYIPQPFRWMQEWSEYYCKLLNEEMEQFEKTCGECKNESNKCKNNIEKCNKCRDQCKNYKKLVNEWKDQIAKHDFKYKELYDKSKENENSGGFLDDYTKQFIEQMKEQCNDPKHVDEYLDKANNCLNFTFREGNKKHEKYAFTEPPKDYVNACNCDPTDLLHECPFENGNENACKSISTDNICKEKIFNVDLEDWNSRDIPDSTSKNNGVLVPPRRRQLCLQNITSNLNSIQNKDDFKKNLIQAAYTEAYFLREKYVNNEKAIQAMKYSFYDYGDIVKGTDMLDNYFLNKLKKKIDEFLRENDSNNISDNRKKWWIGNKNRVWYAMLCGYNKAGGEIKSTECVVPKEDEQTPQFLRWFQEWIENFCSTRKELYEKVQKLCESANCDKKSGRVHPETCKTVCEQYRNYISKKKQEYQYLNYQYNKNFMKEKGKGKNAPEYYKDKCNNKCNCFSEYFNDSKKWENPYETLGNETLKGKCDCQKTEAPPERKTVPDVPSPDKKEIPPVNPAETDIPPPPPLAPSDESILQTTIPFGVALALGSIAFFFMKVIYIVVLIKK</sequence>
<feature type="region of interest" description="Disordered" evidence="2">
    <location>
        <begin position="1976"/>
        <end position="2018"/>
    </location>
</feature>
<evidence type="ECO:0000259" key="5">
    <source>
        <dbReference type="Pfam" id="PF05424"/>
    </source>
</evidence>
<feature type="domain" description="Plasmodium falciparum erythrocyte membrane protein-1 N-terminal segment" evidence="6">
    <location>
        <begin position="12"/>
        <end position="47"/>
    </location>
</feature>
<feature type="domain" description="Duffy-antigen binding" evidence="5">
    <location>
        <begin position="111"/>
        <end position="308"/>
    </location>
</feature>
<feature type="domain" description="Duffy-binding-like" evidence="4">
    <location>
        <begin position="578"/>
        <end position="726"/>
    </location>
</feature>
<feature type="domain" description="Duffy-antigen binding" evidence="5">
    <location>
        <begin position="848"/>
        <end position="1036"/>
    </location>
</feature>
<dbReference type="InterPro" id="IPR008602">
    <property type="entry name" value="Duffy-antigen-binding"/>
</dbReference>
<dbReference type="FunFam" id="1.20.58.830:FF:000021">
    <property type="entry name" value="Erythrocyte membrane protein 1, PfEMP1"/>
    <property type="match status" value="1"/>
</dbReference>
<feature type="transmembrane region" description="Helical" evidence="3">
    <location>
        <begin position="2027"/>
        <end position="2052"/>
    </location>
</feature>
<dbReference type="Pfam" id="PF03011">
    <property type="entry name" value="PFEMP"/>
    <property type="match status" value="1"/>
</dbReference>
<gene>
    <name evidence="8" type="ORF">PFUGPA_02674</name>
</gene>
<dbReference type="Pfam" id="PF15447">
    <property type="entry name" value="NTS"/>
    <property type="match status" value="1"/>
</dbReference>
<feature type="coiled-coil region" evidence="1">
    <location>
        <begin position="1515"/>
        <end position="1566"/>
    </location>
</feature>
<evidence type="ECO:0000256" key="3">
    <source>
        <dbReference type="SAM" id="Phobius"/>
    </source>
</evidence>
<keyword evidence="1" id="KW-0175">Coiled coil</keyword>
<keyword evidence="3" id="KW-1133">Transmembrane helix</keyword>
<feature type="compositionally biased region" description="Low complexity" evidence="2">
    <location>
        <begin position="1471"/>
        <end position="1484"/>
    </location>
</feature>
<evidence type="ECO:0000256" key="2">
    <source>
        <dbReference type="SAM" id="MobiDB-lite"/>
    </source>
</evidence>
<feature type="compositionally biased region" description="Basic and acidic residues" evidence="2">
    <location>
        <begin position="1976"/>
        <end position="1999"/>
    </location>
</feature>
<dbReference type="GO" id="GO:0046789">
    <property type="term" value="F:host cell surface receptor binding"/>
    <property type="evidence" value="ECO:0007669"/>
    <property type="project" value="InterPro"/>
</dbReference>
<feature type="region of interest" description="Disordered" evidence="2">
    <location>
        <begin position="724"/>
        <end position="753"/>
    </location>
</feature>